<comment type="caution">
    <text evidence="1">The sequence shown here is derived from an EMBL/GenBank/DDBJ whole genome shotgun (WGS) entry which is preliminary data.</text>
</comment>
<name>A0ABX2AV93_9BACT</name>
<dbReference type="PANTHER" id="PTHR38471">
    <property type="entry name" value="FOUR HELIX BUNDLE PROTEIN"/>
    <property type="match status" value="1"/>
</dbReference>
<dbReference type="SUPFAM" id="SSF158446">
    <property type="entry name" value="IVS-encoded protein-like"/>
    <property type="match status" value="1"/>
</dbReference>
<gene>
    <name evidence="1" type="ORF">HPS55_07980</name>
</gene>
<dbReference type="RefSeq" id="WP_172177540.1">
    <property type="nucleotide sequence ID" value="NZ_CASGKU010000037.1"/>
</dbReference>
<keyword evidence="2" id="KW-1185">Reference proteome</keyword>
<dbReference type="InterPro" id="IPR036583">
    <property type="entry name" value="23S_rRNA_IVS_sf"/>
</dbReference>
<dbReference type="EMBL" id="JABKKE010000011">
    <property type="protein sequence ID" value="NPE14265.1"/>
    <property type="molecule type" value="Genomic_DNA"/>
</dbReference>
<evidence type="ECO:0000313" key="1">
    <source>
        <dbReference type="EMBL" id="NPE14265.1"/>
    </source>
</evidence>
<dbReference type="Proteomes" id="UP001193734">
    <property type="component" value="Unassembled WGS sequence"/>
</dbReference>
<dbReference type="Pfam" id="PF05635">
    <property type="entry name" value="23S_rRNA_IVP"/>
    <property type="match status" value="1"/>
</dbReference>
<dbReference type="NCBIfam" id="TIGR02436">
    <property type="entry name" value="four helix bundle protein"/>
    <property type="match status" value="1"/>
</dbReference>
<dbReference type="PANTHER" id="PTHR38471:SF2">
    <property type="entry name" value="FOUR HELIX BUNDLE PROTEIN"/>
    <property type="match status" value="1"/>
</dbReference>
<reference evidence="1 2" key="1">
    <citation type="submission" date="2020-05" db="EMBL/GenBank/DDBJ databases">
        <title>Distinct polysaccharide utilization as determinants for interspecies competition between intestinal Prevotella spp.</title>
        <authorList>
            <person name="Galvez E.J.C."/>
            <person name="Iljazovic A."/>
            <person name="Strowig T."/>
        </authorList>
    </citation>
    <scope>NUCLEOTIDE SEQUENCE [LARGE SCALE GENOMIC DNA]</scope>
    <source>
        <strain evidence="1 2">PROD</strain>
    </source>
</reference>
<sequence length="124" mass="14381">MTMPRKENIIQDKSEKYSARIIRMYQYLIKIKYETVMSKQILRSGTSIGANVAESRNAQSAADFINKLNIALKEADETMFWLKSLKAGNYITEKQFYSMMTDNEEIIKILTSIIKTKKNNITIQ</sequence>
<dbReference type="GeneID" id="82157705"/>
<organism evidence="1 2">
    <name type="scientific">Xylanibacter rodentium</name>
    <dbReference type="NCBI Taxonomy" id="2736289"/>
    <lineage>
        <taxon>Bacteria</taxon>
        <taxon>Pseudomonadati</taxon>
        <taxon>Bacteroidota</taxon>
        <taxon>Bacteroidia</taxon>
        <taxon>Bacteroidales</taxon>
        <taxon>Prevotellaceae</taxon>
        <taxon>Xylanibacter</taxon>
    </lineage>
</organism>
<proteinExistence type="predicted"/>
<dbReference type="Gene3D" id="1.20.1440.60">
    <property type="entry name" value="23S rRNA-intervening sequence"/>
    <property type="match status" value="1"/>
</dbReference>
<dbReference type="InterPro" id="IPR012657">
    <property type="entry name" value="23S_rRNA-intervening_sequence"/>
</dbReference>
<evidence type="ECO:0000313" key="2">
    <source>
        <dbReference type="Proteomes" id="UP001193734"/>
    </source>
</evidence>
<dbReference type="PIRSF" id="PIRSF035652">
    <property type="entry name" value="CHP02436"/>
    <property type="match status" value="1"/>
</dbReference>
<accession>A0ABX2AV93</accession>
<protein>
    <submittedName>
        <fullName evidence="1">Four helix bundle protein</fullName>
    </submittedName>
</protein>